<sequence length="293" mass="32708">MATTASYYLNSVTDSRLLSCHNHYNRASCLEVAVSTNSLPFNHPPTSWAFPKHRASYGNFFSPVTRPMWRWDHGSNAAKSEIAVFSKENPPAIIENKVSNGQIGKEEFVSTTGVSEVSSRVLYLKDQQLFLVGFTACGMLGALSCFFLAAIPTLLSMKKAAESFGKLADATREELPSTMAAVRLSGMEISDLTMELSDLGQEITAGIRSSTRAVRAAEDGLRRMGSFTTAVLWQDRTGMPRQLMRPAVALAARNTREAIVQARRLIQNLIVLKQVSLWLRRYWWRIKERKLNL</sequence>
<reference evidence="2" key="1">
    <citation type="journal article" date="2024" name="Proc. Natl. Acad. Sci. U.S.A.">
        <title>Extraordinary preservation of gene collinearity over three hundred million years revealed in homosporous lycophytes.</title>
        <authorList>
            <person name="Li C."/>
            <person name="Wickell D."/>
            <person name="Kuo L.Y."/>
            <person name="Chen X."/>
            <person name="Nie B."/>
            <person name="Liao X."/>
            <person name="Peng D."/>
            <person name="Ji J."/>
            <person name="Jenkins J."/>
            <person name="Williams M."/>
            <person name="Shu S."/>
            <person name="Plott C."/>
            <person name="Barry K."/>
            <person name="Rajasekar S."/>
            <person name="Grimwood J."/>
            <person name="Han X."/>
            <person name="Sun S."/>
            <person name="Hou Z."/>
            <person name="He W."/>
            <person name="Dai G."/>
            <person name="Sun C."/>
            <person name="Schmutz J."/>
            <person name="Leebens-Mack J.H."/>
            <person name="Li F.W."/>
            <person name="Wang L."/>
        </authorList>
    </citation>
    <scope>NUCLEOTIDE SEQUENCE [LARGE SCALE GENOMIC DNA]</scope>
    <source>
        <strain evidence="2">cv. PW_Plant_1</strain>
    </source>
</reference>
<organism evidence="1 2">
    <name type="scientific">Diphasiastrum complanatum</name>
    <name type="common">Issler's clubmoss</name>
    <name type="synonym">Lycopodium complanatum</name>
    <dbReference type="NCBI Taxonomy" id="34168"/>
    <lineage>
        <taxon>Eukaryota</taxon>
        <taxon>Viridiplantae</taxon>
        <taxon>Streptophyta</taxon>
        <taxon>Embryophyta</taxon>
        <taxon>Tracheophyta</taxon>
        <taxon>Lycopodiopsida</taxon>
        <taxon>Lycopodiales</taxon>
        <taxon>Lycopodiaceae</taxon>
        <taxon>Lycopodioideae</taxon>
        <taxon>Diphasiastrum</taxon>
    </lineage>
</organism>
<dbReference type="Proteomes" id="UP001162992">
    <property type="component" value="Chromosome 17"/>
</dbReference>
<evidence type="ECO:0000313" key="1">
    <source>
        <dbReference type="EMBL" id="KAJ7525421.1"/>
    </source>
</evidence>
<evidence type="ECO:0000313" key="2">
    <source>
        <dbReference type="Proteomes" id="UP001162992"/>
    </source>
</evidence>
<accession>A0ACC2B6L5</accession>
<name>A0ACC2B6L5_DIPCM</name>
<comment type="caution">
    <text evidence="1">The sequence shown here is derived from an EMBL/GenBank/DDBJ whole genome shotgun (WGS) entry which is preliminary data.</text>
</comment>
<keyword evidence="2" id="KW-1185">Reference proteome</keyword>
<proteinExistence type="predicted"/>
<protein>
    <submittedName>
        <fullName evidence="1">Uncharacterized protein</fullName>
    </submittedName>
</protein>
<dbReference type="EMBL" id="CM055108">
    <property type="protein sequence ID" value="KAJ7525421.1"/>
    <property type="molecule type" value="Genomic_DNA"/>
</dbReference>
<gene>
    <name evidence="1" type="ORF">O6H91_17G050300</name>
</gene>